<keyword evidence="2" id="KW-1185">Reference proteome</keyword>
<comment type="caution">
    <text evidence="1">The sequence shown here is derived from an EMBL/GenBank/DDBJ whole genome shotgun (WGS) entry which is preliminary data.</text>
</comment>
<sequence length="327" mass="37946">MSLTEIPVEFTSDEKGYYDRQCPNEKCEYLFKIHMEDWKEKASDEQVFCPMCGHTATSDQWYTHEQIEAIQEIAASYAQSYISNELDKMFGKMARSMRGNKYVQITYKPGKKISFVNNPIGQRPEWELEITCEKCQTRYSVFGSAYFCPCCGHNAVERVFNESLDTVQKMIESIEDIYNTFEKSYGKDKAESMCRSMIEGTLGDIVSAFQKYAEEIYKQIMPTKKVRVNDFQIIEKGSNLFKEATGKGYDLWLSHDEIEDINMLFQQRHIIEHNNGLIDERYIQNSGDISYRAGQRVIIKNQDAMRLLRYVRKLSDGLSKLGGMQNG</sequence>
<evidence type="ECO:0000313" key="1">
    <source>
        <dbReference type="EMBL" id="MCR6547255.1"/>
    </source>
</evidence>
<gene>
    <name evidence="1" type="ORF">NVS47_17350</name>
</gene>
<proteinExistence type="predicted"/>
<name>A0ABT1YAY0_9FIRM</name>
<evidence type="ECO:0000313" key="2">
    <source>
        <dbReference type="Proteomes" id="UP001524944"/>
    </source>
</evidence>
<dbReference type="EMBL" id="JANPWE010000019">
    <property type="protein sequence ID" value="MCR6547255.1"/>
    <property type="molecule type" value="Genomic_DNA"/>
</dbReference>
<reference evidence="1 2" key="1">
    <citation type="submission" date="2022-08" db="EMBL/GenBank/DDBJ databases">
        <title>Proteogenomics of the novel Dehalobacterium formicoaceticum strain EZ94 highlights a key role of methyltransferases during anaerobic dichloromethane degradation.</title>
        <authorList>
            <person name="Wasmund K."/>
        </authorList>
    </citation>
    <scope>NUCLEOTIDE SEQUENCE [LARGE SCALE GENOMIC DNA]</scope>
    <source>
        <strain evidence="1 2">EZ94</strain>
    </source>
</reference>
<dbReference type="Proteomes" id="UP001524944">
    <property type="component" value="Unassembled WGS sequence"/>
</dbReference>
<organism evidence="1 2">
    <name type="scientific">Dehalobacterium formicoaceticum</name>
    <dbReference type="NCBI Taxonomy" id="51515"/>
    <lineage>
        <taxon>Bacteria</taxon>
        <taxon>Bacillati</taxon>
        <taxon>Bacillota</taxon>
        <taxon>Clostridia</taxon>
        <taxon>Eubacteriales</taxon>
        <taxon>Peptococcaceae</taxon>
        <taxon>Dehalobacterium</taxon>
    </lineage>
</organism>
<dbReference type="RefSeq" id="WP_089609081.1">
    <property type="nucleotide sequence ID" value="NZ_CP022121.1"/>
</dbReference>
<protein>
    <submittedName>
        <fullName evidence="1">Uncharacterized protein</fullName>
    </submittedName>
</protein>
<accession>A0ABT1YAY0</accession>